<accession>A0ABW4FGK1</accession>
<organism evidence="2 3">
    <name type="scientific">Pseudonocardia aurantiaca</name>
    <dbReference type="NCBI Taxonomy" id="75290"/>
    <lineage>
        <taxon>Bacteria</taxon>
        <taxon>Bacillati</taxon>
        <taxon>Actinomycetota</taxon>
        <taxon>Actinomycetes</taxon>
        <taxon>Pseudonocardiales</taxon>
        <taxon>Pseudonocardiaceae</taxon>
        <taxon>Pseudonocardia</taxon>
    </lineage>
</organism>
<protein>
    <submittedName>
        <fullName evidence="2">Hemerythrin domain-containing protein</fullName>
    </submittedName>
</protein>
<dbReference type="InterPro" id="IPR012312">
    <property type="entry name" value="Hemerythrin-like"/>
</dbReference>
<dbReference type="RefSeq" id="WP_343982227.1">
    <property type="nucleotide sequence ID" value="NZ_BAAAJG010000015.1"/>
</dbReference>
<keyword evidence="3" id="KW-1185">Reference proteome</keyword>
<dbReference type="EMBL" id="JBHUCP010000005">
    <property type="protein sequence ID" value="MFD1529795.1"/>
    <property type="molecule type" value="Genomic_DNA"/>
</dbReference>
<proteinExistence type="predicted"/>
<feature type="domain" description="Hemerythrin-like" evidence="1">
    <location>
        <begin position="15"/>
        <end position="139"/>
    </location>
</feature>
<dbReference type="Gene3D" id="1.20.120.520">
    <property type="entry name" value="nmb1532 protein domain like"/>
    <property type="match status" value="1"/>
</dbReference>
<dbReference type="Pfam" id="PF01814">
    <property type="entry name" value="Hemerythrin"/>
    <property type="match status" value="1"/>
</dbReference>
<dbReference type="Proteomes" id="UP001597145">
    <property type="component" value="Unassembled WGS sequence"/>
</dbReference>
<evidence type="ECO:0000259" key="1">
    <source>
        <dbReference type="Pfam" id="PF01814"/>
    </source>
</evidence>
<name>A0ABW4FGK1_9PSEU</name>
<evidence type="ECO:0000313" key="2">
    <source>
        <dbReference type="EMBL" id="MFD1529795.1"/>
    </source>
</evidence>
<gene>
    <name evidence="2" type="ORF">ACFSCY_10115</name>
</gene>
<comment type="caution">
    <text evidence="2">The sequence shown here is derived from an EMBL/GenBank/DDBJ whole genome shotgun (WGS) entry which is preliminary data.</text>
</comment>
<sequence length="168" mass="18709">MVSSPVPRVRSFGAELVAVHDELRAHLRRLRAAPADPGNRQRDLRAHCAAFCSALTTHHTSEDARTFPLLADEVPELRPVIVKLQEDHVLIAGLLEGVRDLTDRLPAEPGPDEILRFERELDGLAAIMESHFAFEERRVTAALDQLERGEHTAVELFGIDPGDPHRPL</sequence>
<reference evidence="3" key="1">
    <citation type="journal article" date="2019" name="Int. J. Syst. Evol. Microbiol.">
        <title>The Global Catalogue of Microorganisms (GCM) 10K type strain sequencing project: providing services to taxonomists for standard genome sequencing and annotation.</title>
        <authorList>
            <consortium name="The Broad Institute Genomics Platform"/>
            <consortium name="The Broad Institute Genome Sequencing Center for Infectious Disease"/>
            <person name="Wu L."/>
            <person name="Ma J."/>
        </authorList>
    </citation>
    <scope>NUCLEOTIDE SEQUENCE [LARGE SCALE GENOMIC DNA]</scope>
    <source>
        <strain evidence="3">JCM 12165</strain>
    </source>
</reference>
<evidence type="ECO:0000313" key="3">
    <source>
        <dbReference type="Proteomes" id="UP001597145"/>
    </source>
</evidence>